<keyword evidence="5 6" id="KW-0472">Membrane</keyword>
<dbReference type="PATRIC" id="fig|269796.9.peg.3409"/>
<comment type="subcellular location">
    <subcellularLocation>
        <location evidence="1">Cell membrane</location>
        <topology evidence="1">Multi-pass membrane protein</topology>
    </subcellularLocation>
</comment>
<evidence type="ECO:0000256" key="6">
    <source>
        <dbReference type="SAM" id="Phobius"/>
    </source>
</evidence>
<evidence type="ECO:0000256" key="3">
    <source>
        <dbReference type="ARBA" id="ARBA00022692"/>
    </source>
</evidence>
<feature type="domain" description="Cardiolipin synthase N-terminal" evidence="7">
    <location>
        <begin position="17"/>
        <end position="58"/>
    </location>
</feature>
<evidence type="ECO:0000313" key="9">
    <source>
        <dbReference type="Proteomes" id="UP000001929"/>
    </source>
</evidence>
<evidence type="ECO:0000256" key="5">
    <source>
        <dbReference type="ARBA" id="ARBA00023136"/>
    </source>
</evidence>
<evidence type="ECO:0000256" key="2">
    <source>
        <dbReference type="ARBA" id="ARBA00022475"/>
    </source>
</evidence>
<reference evidence="8 9" key="1">
    <citation type="journal article" date="2011" name="Stand. Genomic Sci.">
        <title>Complete genome sequence of Rhodospirillum rubrum type strain (S1).</title>
        <authorList>
            <person name="Munk A.C."/>
            <person name="Copeland A."/>
            <person name="Lucas S."/>
            <person name="Lapidus A."/>
            <person name="Del Rio T.G."/>
            <person name="Barry K."/>
            <person name="Detter J.C."/>
            <person name="Hammon N."/>
            <person name="Israni S."/>
            <person name="Pitluck S."/>
            <person name="Brettin T."/>
            <person name="Bruce D."/>
            <person name="Han C."/>
            <person name="Tapia R."/>
            <person name="Gilna P."/>
            <person name="Schmutz J."/>
            <person name="Larimer F."/>
            <person name="Land M."/>
            <person name="Kyrpides N.C."/>
            <person name="Mavromatis K."/>
            <person name="Richardson P."/>
            <person name="Rohde M."/>
            <person name="Goker M."/>
            <person name="Klenk H.P."/>
            <person name="Zhang Y."/>
            <person name="Roberts G.P."/>
            <person name="Reslewic S."/>
            <person name="Schwartz D.C."/>
        </authorList>
    </citation>
    <scope>NUCLEOTIDE SEQUENCE [LARGE SCALE GENOMIC DNA]</scope>
    <source>
        <strain evidence="9">ATCC 11170 / ATH 1.1.1 / DSM 467 / LMG 4362 / NCIMB 8255 / S1</strain>
    </source>
</reference>
<organism evidence="8 9">
    <name type="scientific">Rhodospirillum rubrum (strain ATCC 11170 / ATH 1.1.1 / DSM 467 / LMG 4362 / NCIMB 8255 / S1)</name>
    <dbReference type="NCBI Taxonomy" id="269796"/>
    <lineage>
        <taxon>Bacteria</taxon>
        <taxon>Pseudomonadati</taxon>
        <taxon>Pseudomonadota</taxon>
        <taxon>Alphaproteobacteria</taxon>
        <taxon>Rhodospirillales</taxon>
        <taxon>Rhodospirillaceae</taxon>
        <taxon>Rhodospirillum</taxon>
    </lineage>
</organism>
<dbReference type="PhylomeDB" id="Q2RP59"/>
<keyword evidence="4 6" id="KW-1133">Transmembrane helix</keyword>
<keyword evidence="3 6" id="KW-0812">Transmembrane</keyword>
<dbReference type="InterPro" id="IPR027379">
    <property type="entry name" value="CLS_N"/>
</dbReference>
<feature type="transmembrane region" description="Helical" evidence="6">
    <location>
        <begin position="36"/>
        <end position="56"/>
    </location>
</feature>
<evidence type="ECO:0000313" key="8">
    <source>
        <dbReference type="EMBL" id="ABC24086.1"/>
    </source>
</evidence>
<protein>
    <recommendedName>
        <fullName evidence="7">Cardiolipin synthase N-terminal domain-containing protein</fullName>
    </recommendedName>
</protein>
<dbReference type="RefSeq" id="WP_011391039.1">
    <property type="nucleotide sequence ID" value="NC_007643.1"/>
</dbReference>
<dbReference type="GO" id="GO:0005886">
    <property type="term" value="C:plasma membrane"/>
    <property type="evidence" value="ECO:0007669"/>
    <property type="project" value="UniProtKB-SubCell"/>
</dbReference>
<keyword evidence="9" id="KW-1185">Reference proteome</keyword>
<proteinExistence type="predicted"/>
<evidence type="ECO:0000256" key="1">
    <source>
        <dbReference type="ARBA" id="ARBA00004651"/>
    </source>
</evidence>
<dbReference type="eggNOG" id="ENOG5033ADY">
    <property type="taxonomic scope" value="Bacteria"/>
</dbReference>
<dbReference type="EnsemblBacteria" id="ABC24086">
    <property type="protein sequence ID" value="ABC24086"/>
    <property type="gene ID" value="Rru_A3291"/>
</dbReference>
<dbReference type="EMBL" id="CP000230">
    <property type="protein sequence ID" value="ABC24086.1"/>
    <property type="molecule type" value="Genomic_DNA"/>
</dbReference>
<dbReference type="AlphaFoldDB" id="Q2RP59"/>
<evidence type="ECO:0000259" key="7">
    <source>
        <dbReference type="Pfam" id="PF13396"/>
    </source>
</evidence>
<dbReference type="KEGG" id="rru:Rru_A3291"/>
<dbReference type="STRING" id="269796.Rru_A3291"/>
<dbReference type="Proteomes" id="UP000001929">
    <property type="component" value="Chromosome"/>
</dbReference>
<gene>
    <name evidence="8" type="ordered locus">Rru_A3291</name>
</gene>
<name>Q2RP59_RHORT</name>
<evidence type="ECO:0000256" key="4">
    <source>
        <dbReference type="ARBA" id="ARBA00022989"/>
    </source>
</evidence>
<accession>Q2RP59</accession>
<sequence>MSIEVGGFFGFVLLICDIWAAINVINSPTTSTGGKVVWVVAILLMPVLGFLAWLFAGPRSAR</sequence>
<dbReference type="HOGENOM" id="CLU_176001_6_1_5"/>
<dbReference type="Pfam" id="PF13396">
    <property type="entry name" value="PLDc_N"/>
    <property type="match status" value="1"/>
</dbReference>
<keyword evidence="2" id="KW-1003">Cell membrane</keyword>